<feature type="compositionally biased region" description="Basic and acidic residues" evidence="1">
    <location>
        <begin position="118"/>
        <end position="131"/>
    </location>
</feature>
<dbReference type="EMBL" id="JAKKPZ010000044">
    <property type="protein sequence ID" value="KAI1706913.1"/>
    <property type="molecule type" value="Genomic_DNA"/>
</dbReference>
<dbReference type="Proteomes" id="UP001201812">
    <property type="component" value="Unassembled WGS sequence"/>
</dbReference>
<feature type="region of interest" description="Disordered" evidence="1">
    <location>
        <begin position="111"/>
        <end position="132"/>
    </location>
</feature>
<sequence>MIFRILRSRPLCKTAHRRLSRRICSIFLYQQTNAGCIDHSPPMIELSMCIPNVTFVLLPLHIFLDTKSFSFSLQAYHFLQLFFSVSPFWIIPCRISPSRLRLAQNYVSSRPPQPIESMDPKESGFSTREEQPGAVPMGTLLFGSAKLTEPLCKAFRCSRDFPCARPILRFYFLLRLLRQSPTFPDFPLLR</sequence>
<comment type="caution">
    <text evidence="2">The sequence shown here is derived from an EMBL/GenBank/DDBJ whole genome shotgun (WGS) entry which is preliminary data.</text>
</comment>
<proteinExistence type="predicted"/>
<evidence type="ECO:0000313" key="2">
    <source>
        <dbReference type="EMBL" id="KAI1706913.1"/>
    </source>
</evidence>
<organism evidence="2 3">
    <name type="scientific">Ditylenchus destructor</name>
    <dbReference type="NCBI Taxonomy" id="166010"/>
    <lineage>
        <taxon>Eukaryota</taxon>
        <taxon>Metazoa</taxon>
        <taxon>Ecdysozoa</taxon>
        <taxon>Nematoda</taxon>
        <taxon>Chromadorea</taxon>
        <taxon>Rhabditida</taxon>
        <taxon>Tylenchina</taxon>
        <taxon>Tylenchomorpha</taxon>
        <taxon>Sphaerularioidea</taxon>
        <taxon>Anguinidae</taxon>
        <taxon>Anguininae</taxon>
        <taxon>Ditylenchus</taxon>
    </lineage>
</organism>
<name>A0AAD4R048_9BILA</name>
<dbReference type="AlphaFoldDB" id="A0AAD4R048"/>
<evidence type="ECO:0000313" key="3">
    <source>
        <dbReference type="Proteomes" id="UP001201812"/>
    </source>
</evidence>
<evidence type="ECO:0000256" key="1">
    <source>
        <dbReference type="SAM" id="MobiDB-lite"/>
    </source>
</evidence>
<gene>
    <name evidence="2" type="ORF">DdX_12696</name>
</gene>
<accession>A0AAD4R048</accession>
<reference evidence="2" key="1">
    <citation type="submission" date="2022-01" db="EMBL/GenBank/DDBJ databases">
        <title>Genome Sequence Resource for Two Populations of Ditylenchus destructor, the Migratory Endoparasitic Phytonematode.</title>
        <authorList>
            <person name="Zhang H."/>
            <person name="Lin R."/>
            <person name="Xie B."/>
        </authorList>
    </citation>
    <scope>NUCLEOTIDE SEQUENCE</scope>
    <source>
        <strain evidence="2">BazhouSP</strain>
    </source>
</reference>
<protein>
    <submittedName>
        <fullName evidence="2">Uncharacterized protein</fullName>
    </submittedName>
</protein>
<keyword evidence="3" id="KW-1185">Reference proteome</keyword>